<evidence type="ECO:0000256" key="1">
    <source>
        <dbReference type="ARBA" id="ARBA00008563"/>
    </source>
</evidence>
<dbReference type="SUPFAM" id="SSF141091">
    <property type="entry name" value="L21p-like"/>
    <property type="match status" value="1"/>
</dbReference>
<dbReference type="STRING" id="560819.SAMN05428998_104111"/>
<dbReference type="AlphaFoldDB" id="A0A1Y6BGJ8"/>
<keyword evidence="3 6" id="KW-0694">RNA-binding</keyword>
<dbReference type="GO" id="GO:0006412">
    <property type="term" value="P:translation"/>
    <property type="evidence" value="ECO:0007669"/>
    <property type="project" value="UniProtKB-UniRule"/>
</dbReference>
<accession>A0A1Y6BGJ8</accession>
<dbReference type="InterPro" id="IPR018258">
    <property type="entry name" value="Ribosomal_bL21_CS"/>
</dbReference>
<feature type="compositionally biased region" description="Basic residues" evidence="8">
    <location>
        <begin position="78"/>
        <end position="88"/>
    </location>
</feature>
<evidence type="ECO:0000256" key="3">
    <source>
        <dbReference type="ARBA" id="ARBA00022884"/>
    </source>
</evidence>
<dbReference type="GO" id="GO:1990904">
    <property type="term" value="C:ribonucleoprotein complex"/>
    <property type="evidence" value="ECO:0007669"/>
    <property type="project" value="UniProtKB-KW"/>
</dbReference>
<proteinExistence type="inferred from homology"/>
<comment type="function">
    <text evidence="6 7">This protein binds to 23S rRNA in the presence of protein L20.</text>
</comment>
<evidence type="ECO:0000256" key="4">
    <source>
        <dbReference type="ARBA" id="ARBA00022980"/>
    </source>
</evidence>
<evidence type="ECO:0000256" key="7">
    <source>
        <dbReference type="RuleBase" id="RU000562"/>
    </source>
</evidence>
<evidence type="ECO:0000313" key="10">
    <source>
        <dbReference type="Proteomes" id="UP000192917"/>
    </source>
</evidence>
<keyword evidence="2 6" id="KW-0699">rRNA-binding</keyword>
<keyword evidence="4 6" id="KW-0689">Ribosomal protein</keyword>
<name>A0A1Y6BGJ8_9PROT</name>
<dbReference type="InterPro" id="IPR001787">
    <property type="entry name" value="Ribosomal_bL21"/>
</dbReference>
<gene>
    <name evidence="6" type="primary">rplU</name>
    <name evidence="9" type="ORF">SAMN05428998_104111</name>
</gene>
<dbReference type="GO" id="GO:0019843">
    <property type="term" value="F:rRNA binding"/>
    <property type="evidence" value="ECO:0007669"/>
    <property type="project" value="UniProtKB-UniRule"/>
</dbReference>
<dbReference type="GO" id="GO:0003735">
    <property type="term" value="F:structural constituent of ribosome"/>
    <property type="evidence" value="ECO:0007669"/>
    <property type="project" value="InterPro"/>
</dbReference>
<protein>
    <recommendedName>
        <fullName evidence="6">Large ribosomal subunit protein bL21</fullName>
    </recommendedName>
</protein>
<dbReference type="NCBIfam" id="TIGR00061">
    <property type="entry name" value="L21"/>
    <property type="match status" value="1"/>
</dbReference>
<dbReference type="GO" id="GO:0005840">
    <property type="term" value="C:ribosome"/>
    <property type="evidence" value="ECO:0007669"/>
    <property type="project" value="UniProtKB-KW"/>
</dbReference>
<dbReference type="Pfam" id="PF00829">
    <property type="entry name" value="Ribosomal_L21p"/>
    <property type="match status" value="1"/>
</dbReference>
<comment type="similarity">
    <text evidence="1 6 7">Belongs to the bacterial ribosomal protein bL21 family.</text>
</comment>
<dbReference type="HAMAP" id="MF_01363">
    <property type="entry name" value="Ribosomal_bL21"/>
    <property type="match status" value="1"/>
</dbReference>
<sequence>MYAVIKTGGKQYRVKQDDVLTVERLPGEAGNTVTFDQVLMVSGESGLSVGSPTLSGASVTAELVGPVRGERLTIFKKTRRKHHRRKMGHRQDLTKVRITGITAG</sequence>
<dbReference type="GO" id="GO:0005737">
    <property type="term" value="C:cytoplasm"/>
    <property type="evidence" value="ECO:0007669"/>
    <property type="project" value="UniProtKB-ARBA"/>
</dbReference>
<evidence type="ECO:0000256" key="6">
    <source>
        <dbReference type="HAMAP-Rule" id="MF_01363"/>
    </source>
</evidence>
<organism evidence="9 10">
    <name type="scientific">Tistlia consotensis USBA 355</name>
    <dbReference type="NCBI Taxonomy" id="560819"/>
    <lineage>
        <taxon>Bacteria</taxon>
        <taxon>Pseudomonadati</taxon>
        <taxon>Pseudomonadota</taxon>
        <taxon>Alphaproteobacteria</taxon>
        <taxon>Rhodospirillales</taxon>
        <taxon>Rhodovibrionaceae</taxon>
        <taxon>Tistlia</taxon>
    </lineage>
</organism>
<keyword evidence="10" id="KW-1185">Reference proteome</keyword>
<reference evidence="9 10" key="1">
    <citation type="submission" date="2017-04" db="EMBL/GenBank/DDBJ databases">
        <authorList>
            <person name="Afonso C.L."/>
            <person name="Miller P.J."/>
            <person name="Scott M.A."/>
            <person name="Spackman E."/>
            <person name="Goraichik I."/>
            <person name="Dimitrov K.M."/>
            <person name="Suarez D.L."/>
            <person name="Swayne D.E."/>
        </authorList>
    </citation>
    <scope>NUCLEOTIDE SEQUENCE [LARGE SCALE GENOMIC DNA]</scope>
    <source>
        <strain evidence="9 10">USBA 355</strain>
    </source>
</reference>
<keyword evidence="5 6" id="KW-0687">Ribonucleoprotein</keyword>
<dbReference type="InterPro" id="IPR036164">
    <property type="entry name" value="bL21-like_sf"/>
</dbReference>
<dbReference type="Proteomes" id="UP000192917">
    <property type="component" value="Unassembled WGS sequence"/>
</dbReference>
<dbReference type="InterPro" id="IPR028909">
    <property type="entry name" value="bL21-like"/>
</dbReference>
<dbReference type="EMBL" id="FWZX01000004">
    <property type="protein sequence ID" value="SMF08050.1"/>
    <property type="molecule type" value="Genomic_DNA"/>
</dbReference>
<comment type="subunit">
    <text evidence="6">Part of the 50S ribosomal subunit. Contacts protein L20.</text>
</comment>
<evidence type="ECO:0000313" key="9">
    <source>
        <dbReference type="EMBL" id="SMF08050.1"/>
    </source>
</evidence>
<feature type="region of interest" description="Disordered" evidence="8">
    <location>
        <begin position="78"/>
        <end position="104"/>
    </location>
</feature>
<dbReference type="PANTHER" id="PTHR21349">
    <property type="entry name" value="50S RIBOSOMAL PROTEIN L21"/>
    <property type="match status" value="1"/>
</dbReference>
<evidence type="ECO:0000256" key="8">
    <source>
        <dbReference type="SAM" id="MobiDB-lite"/>
    </source>
</evidence>
<dbReference type="PANTHER" id="PTHR21349:SF0">
    <property type="entry name" value="LARGE RIBOSOMAL SUBUNIT PROTEIN BL21M"/>
    <property type="match status" value="1"/>
</dbReference>
<evidence type="ECO:0000256" key="5">
    <source>
        <dbReference type="ARBA" id="ARBA00023274"/>
    </source>
</evidence>
<dbReference type="RefSeq" id="WP_085121816.1">
    <property type="nucleotide sequence ID" value="NZ_FWZX01000004.1"/>
</dbReference>
<evidence type="ECO:0000256" key="2">
    <source>
        <dbReference type="ARBA" id="ARBA00022730"/>
    </source>
</evidence>
<dbReference type="PROSITE" id="PS01169">
    <property type="entry name" value="RIBOSOMAL_L21"/>
    <property type="match status" value="1"/>
</dbReference>